<organism evidence="5 6">
    <name type="scientific">Candidatus Magasanikbacteria bacterium CG11_big_fil_rev_8_21_14_0_20_39_34</name>
    <dbReference type="NCBI Taxonomy" id="1974653"/>
    <lineage>
        <taxon>Bacteria</taxon>
        <taxon>Candidatus Magasanikiibacteriota</taxon>
    </lineage>
</organism>
<keyword evidence="1" id="KW-1133">Transmembrane helix</keyword>
<dbReference type="Gene3D" id="3.40.50.1110">
    <property type="entry name" value="SGNH hydrolase"/>
    <property type="match status" value="1"/>
</dbReference>
<gene>
    <name evidence="5" type="ORF">COV59_04225</name>
</gene>
<dbReference type="Pfam" id="PF01464">
    <property type="entry name" value="SLT"/>
    <property type="match status" value="1"/>
</dbReference>
<evidence type="ECO:0000256" key="1">
    <source>
        <dbReference type="SAM" id="Phobius"/>
    </source>
</evidence>
<dbReference type="SUPFAM" id="SSF52266">
    <property type="entry name" value="SGNH hydrolase"/>
    <property type="match status" value="1"/>
</dbReference>
<name>A0A2H0N6X7_9BACT</name>
<evidence type="ECO:0008006" key="7">
    <source>
        <dbReference type="Google" id="ProtNLM"/>
    </source>
</evidence>
<dbReference type="AlphaFoldDB" id="A0A2H0N6X7"/>
<evidence type="ECO:0000259" key="4">
    <source>
        <dbReference type="Pfam" id="PF13472"/>
    </source>
</evidence>
<dbReference type="Pfam" id="PF13472">
    <property type="entry name" value="Lipase_GDSL_2"/>
    <property type="match status" value="1"/>
</dbReference>
<keyword evidence="1" id="KW-0472">Membrane</keyword>
<dbReference type="InterPro" id="IPR023346">
    <property type="entry name" value="Lysozyme-like_dom_sf"/>
</dbReference>
<evidence type="ECO:0000256" key="2">
    <source>
        <dbReference type="SAM" id="SignalP"/>
    </source>
</evidence>
<dbReference type="InterPro" id="IPR036514">
    <property type="entry name" value="SGNH_hydro_sf"/>
</dbReference>
<evidence type="ECO:0000313" key="6">
    <source>
        <dbReference type="Proteomes" id="UP000229600"/>
    </source>
</evidence>
<dbReference type="PANTHER" id="PTHR43784">
    <property type="entry name" value="GDSL-LIKE LIPASE/ACYLHYDROLASE, PUTATIVE (AFU_ORTHOLOGUE AFUA_2G00820)-RELATED"/>
    <property type="match status" value="1"/>
</dbReference>
<dbReference type="SUPFAM" id="SSF53955">
    <property type="entry name" value="Lysozyme-like"/>
    <property type="match status" value="1"/>
</dbReference>
<feature type="domain" description="Transglycosylase SLT" evidence="3">
    <location>
        <begin position="225"/>
        <end position="345"/>
    </location>
</feature>
<sequence>MTKKLFFFLSILGITIMPSFVFAQDSIQKIIDAAQDTTSDLTNQYGESVHQETIDVIRTPQLRITIPGLNFANVDDINKLVKSQNGEAGEKYIVIPFLGDYMVVMYRYAIIAIGILAVVSIIYSGVQWMIPGNIITKDDSSVNQAKERIARTLIGLGLAVGSYTILYAINPALTQFKNLKLLYVPAQDVNLIVMDKGTPGDFSSVSYASGVGKNRKIDNTEFDDMFKAFANCFNLDWRVLKGIAYQESRLNEGSTNKYGFKGLFQTREDFCPSYLSGYPAWSAYCKTGLHNAWINTAAGVNSIYQALEKVRAECSDKLNTFDTFTAVYIAHNSGNFGLAKTLENSNCQGWPAMRDGLEKFWKEYKKRPKNWSPGFGTRRADYARKTAQVFIDIGVVDPKNTSQNGNAQCPLNFSPEQVVPELSGKVPENINASFTCSPTFDGKSIIAIGDSITYNAESFAKQIRSNCPKINVTINARPGRPTSEMLQEANKIDFSTYDYLIILGGVNDIGNATGVRNNLTAIYQKAKEGNTKVIALTITPWKGYSTYSDKNGTNTNDINRWIRQKAPTSDGNLIDYAIDSYALLEDPSNPGAMRTLFWSHGDPLHPNATAHKLIAQTIAQQVFGGKLIK</sequence>
<protein>
    <recommendedName>
        <fullName evidence="7">SGNH hydrolase-type esterase domain-containing protein</fullName>
    </recommendedName>
</protein>
<feature type="transmembrane region" description="Helical" evidence="1">
    <location>
        <begin position="149"/>
        <end position="169"/>
    </location>
</feature>
<dbReference type="Gene3D" id="1.10.530.10">
    <property type="match status" value="1"/>
</dbReference>
<dbReference type="InterPro" id="IPR053140">
    <property type="entry name" value="GDSL_Rv0518-like"/>
</dbReference>
<evidence type="ECO:0000259" key="3">
    <source>
        <dbReference type="Pfam" id="PF01464"/>
    </source>
</evidence>
<dbReference type="EMBL" id="PCWN01000008">
    <property type="protein sequence ID" value="PIR03846.1"/>
    <property type="molecule type" value="Genomic_DNA"/>
</dbReference>
<feature type="domain" description="SGNH hydrolase-type esterase" evidence="4">
    <location>
        <begin position="447"/>
        <end position="613"/>
    </location>
</feature>
<dbReference type="InterPro" id="IPR013830">
    <property type="entry name" value="SGNH_hydro"/>
</dbReference>
<accession>A0A2H0N6X7</accession>
<feature type="signal peptide" evidence="2">
    <location>
        <begin position="1"/>
        <end position="23"/>
    </location>
</feature>
<comment type="caution">
    <text evidence="5">The sequence shown here is derived from an EMBL/GenBank/DDBJ whole genome shotgun (WGS) entry which is preliminary data.</text>
</comment>
<keyword evidence="2" id="KW-0732">Signal</keyword>
<keyword evidence="1" id="KW-0812">Transmembrane</keyword>
<feature type="chain" id="PRO_5013715523" description="SGNH hydrolase-type esterase domain-containing protein" evidence="2">
    <location>
        <begin position="24"/>
        <end position="629"/>
    </location>
</feature>
<proteinExistence type="predicted"/>
<reference evidence="5 6" key="1">
    <citation type="submission" date="2017-09" db="EMBL/GenBank/DDBJ databases">
        <title>Depth-based differentiation of microbial function through sediment-hosted aquifers and enrichment of novel symbionts in the deep terrestrial subsurface.</title>
        <authorList>
            <person name="Probst A.J."/>
            <person name="Ladd B."/>
            <person name="Jarett J.K."/>
            <person name="Geller-Mcgrath D.E."/>
            <person name="Sieber C.M."/>
            <person name="Emerson J.B."/>
            <person name="Anantharaman K."/>
            <person name="Thomas B.C."/>
            <person name="Malmstrom R."/>
            <person name="Stieglmeier M."/>
            <person name="Klingl A."/>
            <person name="Woyke T."/>
            <person name="Ryan C.M."/>
            <person name="Banfield J.F."/>
        </authorList>
    </citation>
    <scope>NUCLEOTIDE SEQUENCE [LARGE SCALE GENOMIC DNA]</scope>
    <source>
        <strain evidence="5">CG11_big_fil_rev_8_21_14_0_20_39_34</strain>
    </source>
</reference>
<dbReference type="PANTHER" id="PTHR43784:SF2">
    <property type="entry name" value="GDSL-LIKE LIPASE_ACYLHYDROLASE, PUTATIVE (AFU_ORTHOLOGUE AFUA_2G00820)-RELATED"/>
    <property type="match status" value="1"/>
</dbReference>
<dbReference type="Proteomes" id="UP000229600">
    <property type="component" value="Unassembled WGS sequence"/>
</dbReference>
<feature type="transmembrane region" description="Helical" evidence="1">
    <location>
        <begin position="106"/>
        <end position="128"/>
    </location>
</feature>
<dbReference type="InterPro" id="IPR008258">
    <property type="entry name" value="Transglycosylase_SLT_dom_1"/>
</dbReference>
<evidence type="ECO:0000313" key="5">
    <source>
        <dbReference type="EMBL" id="PIR03846.1"/>
    </source>
</evidence>